<dbReference type="PANTHER" id="PTHR15341">
    <property type="entry name" value="SUN-COR STEROID HORMONE RECEPTOR CO-REPRESSOR"/>
    <property type="match status" value="1"/>
</dbReference>
<evidence type="ECO:0000256" key="3">
    <source>
        <dbReference type="ARBA" id="ARBA00022552"/>
    </source>
</evidence>
<dbReference type="GO" id="GO:0000460">
    <property type="term" value="P:maturation of 5.8S rRNA"/>
    <property type="evidence" value="ECO:0007669"/>
    <property type="project" value="TreeGrafter"/>
</dbReference>
<dbReference type="InterPro" id="IPR011082">
    <property type="entry name" value="Exosome-assoc_fac/DNA_repair"/>
</dbReference>
<dbReference type="Pfam" id="PF04000">
    <property type="entry name" value="Sas10_Utp3"/>
    <property type="match status" value="1"/>
</dbReference>
<comment type="caution">
    <text evidence="8">The sequence shown here is derived from an EMBL/GenBank/DDBJ whole genome shotgun (WGS) entry which is preliminary data.</text>
</comment>
<feature type="region of interest" description="Disordered" evidence="7">
    <location>
        <begin position="193"/>
        <end position="212"/>
    </location>
</feature>
<keyword evidence="9" id="KW-1185">Reference proteome</keyword>
<keyword evidence="3 6" id="KW-0698">rRNA processing</keyword>
<dbReference type="Proteomes" id="UP001179952">
    <property type="component" value="Unassembled WGS sequence"/>
</dbReference>
<comment type="function">
    <text evidence="6">Plays a role in the recruitment of the exosome to pre-rRNA to mediate the 3'-5' end processing of the 5.8S rRNA.</text>
</comment>
<evidence type="ECO:0000256" key="1">
    <source>
        <dbReference type="ARBA" id="ARBA00004123"/>
    </source>
</evidence>
<evidence type="ECO:0000256" key="5">
    <source>
        <dbReference type="ARBA" id="ARBA00023242"/>
    </source>
</evidence>
<sequence length="212" mass="23522">MGKREGETITAVPDAVVESVNQTLKNLMEVQSSLGEVLSAAEPEVLAELPPLHRAHVFLILSKSVSTLFAVRLRCNGIDPLDHSIRTELDRLSLYEDKLERLLDQSKKPLRPSATLNHRAATRFIEHSLPDLSSEQKRSLREISKGETGGSRYSESWGAHKKMKYQSSGKQSVRAMAEDFLEKARQEILGASCAVQGPLRDESSDEEDGKVV</sequence>
<gene>
    <name evidence="8" type="ORF">QJS04_geneDACA013666</name>
</gene>
<feature type="region of interest" description="Disordered" evidence="7">
    <location>
        <begin position="135"/>
        <end position="170"/>
    </location>
</feature>
<dbReference type="GO" id="GO:0010468">
    <property type="term" value="P:regulation of gene expression"/>
    <property type="evidence" value="ECO:0007669"/>
    <property type="project" value="TreeGrafter"/>
</dbReference>
<accession>A0AAV9AVU1</accession>
<evidence type="ECO:0000256" key="6">
    <source>
        <dbReference type="RuleBase" id="RU368003"/>
    </source>
</evidence>
<reference evidence="8" key="2">
    <citation type="submission" date="2023-06" db="EMBL/GenBank/DDBJ databases">
        <authorList>
            <person name="Ma L."/>
            <person name="Liu K.-W."/>
            <person name="Li Z."/>
            <person name="Hsiao Y.-Y."/>
            <person name="Qi Y."/>
            <person name="Fu T."/>
            <person name="Tang G."/>
            <person name="Zhang D."/>
            <person name="Sun W.-H."/>
            <person name="Liu D.-K."/>
            <person name="Li Y."/>
            <person name="Chen G.-Z."/>
            <person name="Liu X.-D."/>
            <person name="Liao X.-Y."/>
            <person name="Jiang Y.-T."/>
            <person name="Yu X."/>
            <person name="Hao Y."/>
            <person name="Huang J."/>
            <person name="Zhao X.-W."/>
            <person name="Ke S."/>
            <person name="Chen Y.-Y."/>
            <person name="Wu W.-L."/>
            <person name="Hsu J.-L."/>
            <person name="Lin Y.-F."/>
            <person name="Huang M.-D."/>
            <person name="Li C.-Y."/>
            <person name="Huang L."/>
            <person name="Wang Z.-W."/>
            <person name="Zhao X."/>
            <person name="Zhong W.-Y."/>
            <person name="Peng D.-H."/>
            <person name="Ahmad S."/>
            <person name="Lan S."/>
            <person name="Zhang J.-S."/>
            <person name="Tsai W.-C."/>
            <person name="Van De Peer Y."/>
            <person name="Liu Z.-J."/>
        </authorList>
    </citation>
    <scope>NUCLEOTIDE SEQUENCE</scope>
    <source>
        <strain evidence="8">SCP</strain>
        <tissue evidence="8">Leaves</tissue>
    </source>
</reference>
<dbReference type="EMBL" id="JAUJYN010000006">
    <property type="protein sequence ID" value="KAK1268395.1"/>
    <property type="molecule type" value="Genomic_DNA"/>
</dbReference>
<dbReference type="GO" id="GO:0005737">
    <property type="term" value="C:cytoplasm"/>
    <property type="evidence" value="ECO:0007669"/>
    <property type="project" value="UniProtKB-SubCell"/>
</dbReference>
<evidence type="ECO:0000313" key="8">
    <source>
        <dbReference type="EMBL" id="KAK1268395.1"/>
    </source>
</evidence>
<dbReference type="GO" id="GO:0000178">
    <property type="term" value="C:exosome (RNase complex)"/>
    <property type="evidence" value="ECO:0007669"/>
    <property type="project" value="TreeGrafter"/>
</dbReference>
<name>A0AAV9AVU1_ACOGR</name>
<dbReference type="GO" id="GO:0005730">
    <property type="term" value="C:nucleolus"/>
    <property type="evidence" value="ECO:0007669"/>
    <property type="project" value="UniProtKB-SubCell"/>
</dbReference>
<dbReference type="InterPro" id="IPR007146">
    <property type="entry name" value="Sas10/Utp3/C1D"/>
</dbReference>
<feature type="compositionally biased region" description="Basic and acidic residues" evidence="7">
    <location>
        <begin position="135"/>
        <end position="145"/>
    </location>
</feature>
<evidence type="ECO:0000256" key="2">
    <source>
        <dbReference type="ARBA" id="ARBA00009154"/>
    </source>
</evidence>
<evidence type="ECO:0000313" key="9">
    <source>
        <dbReference type="Proteomes" id="UP001179952"/>
    </source>
</evidence>
<comment type="similarity">
    <text evidence="2 6">Belongs to the C1D family.</text>
</comment>
<dbReference type="PANTHER" id="PTHR15341:SF3">
    <property type="entry name" value="NUCLEAR NUCLEIC ACID-BINDING PROTEIN C1D"/>
    <property type="match status" value="1"/>
</dbReference>
<feature type="compositionally biased region" description="Acidic residues" evidence="7">
    <location>
        <begin position="203"/>
        <end position="212"/>
    </location>
</feature>
<dbReference type="GO" id="GO:0003723">
    <property type="term" value="F:RNA binding"/>
    <property type="evidence" value="ECO:0007669"/>
    <property type="project" value="UniProtKB-UniRule"/>
</dbReference>
<dbReference type="GO" id="GO:0003677">
    <property type="term" value="F:DNA binding"/>
    <property type="evidence" value="ECO:0007669"/>
    <property type="project" value="UniProtKB-KW"/>
</dbReference>
<keyword evidence="5 6" id="KW-0539">Nucleus</keyword>
<protein>
    <recommendedName>
        <fullName evidence="6">Nuclear nucleic acid-binding protein C1D</fullName>
    </recommendedName>
</protein>
<organism evidence="8 9">
    <name type="scientific">Acorus gramineus</name>
    <name type="common">Dwarf sweet flag</name>
    <dbReference type="NCBI Taxonomy" id="55184"/>
    <lineage>
        <taxon>Eukaryota</taxon>
        <taxon>Viridiplantae</taxon>
        <taxon>Streptophyta</taxon>
        <taxon>Embryophyta</taxon>
        <taxon>Tracheophyta</taxon>
        <taxon>Spermatophyta</taxon>
        <taxon>Magnoliopsida</taxon>
        <taxon>Liliopsida</taxon>
        <taxon>Acoraceae</taxon>
        <taxon>Acorus</taxon>
    </lineage>
</organism>
<comment type="subunit">
    <text evidence="6">Monomer and homodimer.</text>
</comment>
<proteinExistence type="inferred from homology"/>
<evidence type="ECO:0000256" key="7">
    <source>
        <dbReference type="SAM" id="MobiDB-lite"/>
    </source>
</evidence>
<reference evidence="8" key="1">
    <citation type="journal article" date="2023" name="Nat. Commun.">
        <title>Diploid and tetraploid genomes of Acorus and the evolution of monocots.</title>
        <authorList>
            <person name="Ma L."/>
            <person name="Liu K.W."/>
            <person name="Li Z."/>
            <person name="Hsiao Y.Y."/>
            <person name="Qi Y."/>
            <person name="Fu T."/>
            <person name="Tang G.D."/>
            <person name="Zhang D."/>
            <person name="Sun W.H."/>
            <person name="Liu D.K."/>
            <person name="Li Y."/>
            <person name="Chen G.Z."/>
            <person name="Liu X.D."/>
            <person name="Liao X.Y."/>
            <person name="Jiang Y.T."/>
            <person name="Yu X."/>
            <person name="Hao Y."/>
            <person name="Huang J."/>
            <person name="Zhao X.W."/>
            <person name="Ke S."/>
            <person name="Chen Y.Y."/>
            <person name="Wu W.L."/>
            <person name="Hsu J.L."/>
            <person name="Lin Y.F."/>
            <person name="Huang M.D."/>
            <person name="Li C.Y."/>
            <person name="Huang L."/>
            <person name="Wang Z.W."/>
            <person name="Zhao X."/>
            <person name="Zhong W.Y."/>
            <person name="Peng D.H."/>
            <person name="Ahmad S."/>
            <person name="Lan S."/>
            <person name="Zhang J.S."/>
            <person name="Tsai W.C."/>
            <person name="Van de Peer Y."/>
            <person name="Liu Z.J."/>
        </authorList>
    </citation>
    <scope>NUCLEOTIDE SEQUENCE</scope>
    <source>
        <strain evidence="8">SCP</strain>
    </source>
</reference>
<dbReference type="AlphaFoldDB" id="A0AAV9AVU1"/>
<keyword evidence="4 6" id="KW-0694">RNA-binding</keyword>
<keyword evidence="6" id="KW-0963">Cytoplasm</keyword>
<evidence type="ECO:0000256" key="4">
    <source>
        <dbReference type="ARBA" id="ARBA00022884"/>
    </source>
</evidence>
<comment type="subcellular location">
    <subcellularLocation>
        <location evidence="6">Cytoplasm</location>
    </subcellularLocation>
    <subcellularLocation>
        <location evidence="6">Nucleus</location>
        <location evidence="6">Nucleolus</location>
    </subcellularLocation>
    <subcellularLocation>
        <location evidence="1 6">Nucleus</location>
    </subcellularLocation>
</comment>
<keyword evidence="6" id="KW-0238">DNA-binding</keyword>